<dbReference type="Pfam" id="PF00757">
    <property type="entry name" value="Furin-like"/>
    <property type="match status" value="1"/>
</dbReference>
<evidence type="ECO:0000256" key="14">
    <source>
        <dbReference type="ARBA" id="ARBA00051243"/>
    </source>
</evidence>
<feature type="compositionally biased region" description="Basic and acidic residues" evidence="18">
    <location>
        <begin position="799"/>
        <end position="816"/>
    </location>
</feature>
<evidence type="ECO:0000259" key="22">
    <source>
        <dbReference type="Pfam" id="PF01030"/>
    </source>
</evidence>
<dbReference type="InterPro" id="IPR044912">
    <property type="entry name" value="Egfr_JX_dom"/>
</dbReference>
<keyword evidence="7 15" id="KW-0418">Kinase</keyword>
<evidence type="ECO:0000256" key="6">
    <source>
        <dbReference type="ARBA" id="ARBA00022741"/>
    </source>
</evidence>
<comment type="subcellular location">
    <subcellularLocation>
        <location evidence="1">Membrane</location>
        <topology evidence="1">Single-pass type I membrane protein</topology>
    </subcellularLocation>
</comment>
<dbReference type="Gene3D" id="2.10.220.10">
    <property type="entry name" value="Hormone Receptor, Insulin-like Growth Factor Receptor 1, Chain A, domain 2"/>
    <property type="match status" value="2"/>
</dbReference>
<feature type="chain" id="PRO_5029889168" description="Receptor protein-tyrosine kinase" evidence="20">
    <location>
        <begin position="23"/>
        <end position="1138"/>
    </location>
</feature>
<keyword evidence="10 15" id="KW-0472">Membrane</keyword>
<proteinExistence type="inferred from homology"/>
<evidence type="ECO:0000259" key="23">
    <source>
        <dbReference type="Pfam" id="PF14843"/>
    </source>
</evidence>
<evidence type="ECO:0000256" key="20">
    <source>
        <dbReference type="SAM" id="SignalP"/>
    </source>
</evidence>
<feature type="region of interest" description="Disordered" evidence="18">
    <location>
        <begin position="798"/>
        <end position="844"/>
    </location>
</feature>
<dbReference type="FunFam" id="3.80.20.20:FF:000004">
    <property type="entry name" value="Receptor protein-tyrosine kinase"/>
    <property type="match status" value="1"/>
</dbReference>
<keyword evidence="12 15" id="KW-0675">Receptor</keyword>
<comment type="caution">
    <text evidence="24">The sequence shown here is derived from an EMBL/GenBank/DDBJ whole genome shotgun (WGS) entry which is preliminary data.</text>
</comment>
<dbReference type="Pfam" id="PF14843">
    <property type="entry name" value="GF_recep_IV"/>
    <property type="match status" value="1"/>
</dbReference>
<dbReference type="SUPFAM" id="SSF52058">
    <property type="entry name" value="L domain-like"/>
    <property type="match status" value="2"/>
</dbReference>
<keyword evidence="25" id="KW-1185">Reference proteome</keyword>
<gene>
    <name evidence="24" type="ORF">F7725_000696</name>
</gene>
<feature type="signal peptide" evidence="20">
    <location>
        <begin position="1"/>
        <end position="22"/>
    </location>
</feature>
<dbReference type="GO" id="GO:0004714">
    <property type="term" value="F:transmembrane receptor protein tyrosine kinase activity"/>
    <property type="evidence" value="ECO:0007669"/>
    <property type="project" value="UniProtKB-EC"/>
</dbReference>
<feature type="region of interest" description="Disordered" evidence="18">
    <location>
        <begin position="936"/>
        <end position="955"/>
    </location>
</feature>
<evidence type="ECO:0000313" key="25">
    <source>
        <dbReference type="Proteomes" id="UP000518266"/>
    </source>
</evidence>
<dbReference type="Gene3D" id="6.10.250.2930">
    <property type="match status" value="1"/>
</dbReference>
<keyword evidence="11 15" id="KW-0829">Tyrosine-protein kinase</keyword>
<keyword evidence="5 19" id="KW-0812">Transmembrane</keyword>
<feature type="binding site" evidence="16">
    <location>
        <position position="686"/>
    </location>
    <ligand>
        <name>ATP</name>
        <dbReference type="ChEBI" id="CHEBI:30616"/>
    </ligand>
</feature>
<evidence type="ECO:0000256" key="12">
    <source>
        <dbReference type="ARBA" id="ARBA00023170"/>
    </source>
</evidence>
<evidence type="ECO:0000256" key="18">
    <source>
        <dbReference type="SAM" id="MobiDB-lite"/>
    </source>
</evidence>
<dbReference type="InterPro" id="IPR006211">
    <property type="entry name" value="Furin-like_Cys-rich_dom"/>
</dbReference>
<dbReference type="FunFam" id="3.80.20.20:FF:000013">
    <property type="entry name" value="Erb-b2 receptor tyrosine kinase 3a"/>
    <property type="match status" value="1"/>
</dbReference>
<dbReference type="Gene3D" id="3.80.20.20">
    <property type="entry name" value="Receptor L-domain"/>
    <property type="match status" value="2"/>
</dbReference>
<comment type="catalytic activity">
    <reaction evidence="14">
        <text>L-tyrosyl-[protein] + ATP = O-phospho-L-tyrosyl-[protein] + ADP + H(+)</text>
        <dbReference type="Rhea" id="RHEA:10596"/>
        <dbReference type="Rhea" id="RHEA-COMP:10136"/>
        <dbReference type="Rhea" id="RHEA-COMP:20101"/>
        <dbReference type="ChEBI" id="CHEBI:15378"/>
        <dbReference type="ChEBI" id="CHEBI:30616"/>
        <dbReference type="ChEBI" id="CHEBI:46858"/>
        <dbReference type="ChEBI" id="CHEBI:61978"/>
        <dbReference type="ChEBI" id="CHEBI:456216"/>
        <dbReference type="EC" id="2.7.10.1"/>
    </reaction>
</comment>
<dbReference type="EC" id="2.7.10.1" evidence="2 15"/>
<dbReference type="InterPro" id="IPR016245">
    <property type="entry name" value="Tyr_kinase_EGF/ERB/XmrK_rcpt"/>
</dbReference>
<feature type="compositionally biased region" description="Acidic residues" evidence="18">
    <location>
        <begin position="725"/>
        <end position="736"/>
    </location>
</feature>
<feature type="domain" description="Receptor L-domain" evidence="22">
    <location>
        <begin position="51"/>
        <end position="159"/>
    </location>
</feature>
<feature type="domain" description="Growth factor receptor" evidence="23">
    <location>
        <begin position="492"/>
        <end position="575"/>
    </location>
</feature>
<dbReference type="OrthoDB" id="6219513at2759"/>
<keyword evidence="8 15" id="KW-0067">ATP-binding</keyword>
<dbReference type="FunFam" id="2.10.220.10:FF:000001">
    <property type="entry name" value="Receptor protein-tyrosine kinase"/>
    <property type="match status" value="1"/>
</dbReference>
<keyword evidence="20" id="KW-0732">Signal</keyword>
<feature type="compositionally biased region" description="Basic and acidic residues" evidence="18">
    <location>
        <begin position="712"/>
        <end position="723"/>
    </location>
</feature>
<evidence type="ECO:0000256" key="4">
    <source>
        <dbReference type="ARBA" id="ARBA00022679"/>
    </source>
</evidence>
<feature type="region of interest" description="Disordered" evidence="18">
    <location>
        <begin position="979"/>
        <end position="1003"/>
    </location>
</feature>
<dbReference type="AlphaFoldDB" id="A0A7J5ZH38"/>
<keyword evidence="3" id="KW-0597">Phosphoprotein</keyword>
<accession>A0A7J5ZH38</accession>
<evidence type="ECO:0000256" key="5">
    <source>
        <dbReference type="ARBA" id="ARBA00022692"/>
    </source>
</evidence>
<sequence>MISWGVILVCVSLSWRLETASSQTHEGTQNGLSSTGSQEIQYNLIKERYDGCEIIMGNLEITQIESNWDFSYLKTIREVTGYVLIAMNHFQEIPLGQLRVIRGNSLYERRFALSVFFNYPKDGSNGLRQLGLANLTDSGGRSADYQHNKYLSYGPWIFWQDIIRDNSAPIEIQFNGERGPCHKACGDYCWGPNKDQCQILTKTVCAPQCNGRCFGTSPRDCCHIECAAGCKGPLDMDCFACRHFNDSGACVPQCPQTLIYNKQTFQMETNPNAKYQYGSICVSQCPTHFVVDDSSCVSVCPPGKMEVEREGQKQCELCSGLCPKVCEGTGAEHRQTVDSSNIDSFINCTKIQGSLHFLVTGILGDDFKNIPPLDAKQLEVFRTVREITDILNIQSWPKELNDLSVFSSLTTIQGRSLFKHFSLMVMRIRTLTSLGLRSLREISDGSVYISQNNNLCFHHTVNWTKLFRGRRVRINQLTSNRPLAECVAEGHVCDPLCSDSGCWGSGPDQCLSCRNFSRDGTCVGSCNFNTGSLQGNLLDLMASVSPVILSVSLRGGKTAVLDRCSGPGLNDCLEAVRLAVSSGQITGIALGVPAGLIFCLVLFFLGVLYHRGLAIRRKRAMRRYLESGESFEPLGPGEKGTKVHARILRPSELKKIKALGSGVFGIVHKGFWTPWGETVKIPVAIKTIQDSSGRQTFNEITDLEGEEAALVESHRRESERGLLDADLEDEDEEGLEDGLTTPPLQHSPSWSLSRSRINSYRSGTSQAGPVGYLPMTPSPVDSIRQLWLQRSRLSSVRTLPERSEFRGREAAPREEGSQSGRLHRARFGSERGTPLRVSHSGRRNSRLKNDLSLVVVNPSLEYEIMSKESSAHSCSNSSVFLPEEATSVAVCHKTSPLPSPTFMNPLPVENATHVETLKQVSAVTSKKVDEDCEAGVAEERDSREKHPLTVSSDNGIRAADNNAEAAQGVGRYEYMDIRRSDSTEAQDPAWERRGSQTSAKSAAEACDQTVEVLKKELEEEEEEEEDYNINKQPALQGNTSSIVMPRPDVLTAGGEMVEEYEEMTRFGALPSGWEQADYQNLPVKGRNVSEEMGSGRCAGIGGYIKVCAGMGEPGSNSSFDNPDYWHSRLFIKPDAVLT</sequence>
<evidence type="ECO:0000256" key="9">
    <source>
        <dbReference type="ARBA" id="ARBA00022989"/>
    </source>
</evidence>
<evidence type="ECO:0000256" key="1">
    <source>
        <dbReference type="ARBA" id="ARBA00004479"/>
    </source>
</evidence>
<feature type="compositionally biased region" description="Basic and acidic residues" evidence="18">
    <location>
        <begin position="937"/>
        <end position="947"/>
    </location>
</feature>
<dbReference type="SUPFAM" id="SSF56112">
    <property type="entry name" value="Protein kinase-like (PK-like)"/>
    <property type="match status" value="1"/>
</dbReference>
<dbReference type="InterPro" id="IPR009030">
    <property type="entry name" value="Growth_fac_rcpt_cys_sf"/>
</dbReference>
<feature type="region of interest" description="Disordered" evidence="18">
    <location>
        <begin position="711"/>
        <end position="752"/>
    </location>
</feature>
<feature type="binding site" evidence="16">
    <location>
        <begin position="659"/>
        <end position="667"/>
    </location>
    <ligand>
        <name>ATP</name>
        <dbReference type="ChEBI" id="CHEBI:30616"/>
    </ligand>
</feature>
<evidence type="ECO:0000256" key="7">
    <source>
        <dbReference type="ARBA" id="ARBA00022777"/>
    </source>
</evidence>
<dbReference type="InterPro" id="IPR032778">
    <property type="entry name" value="GF_recep_IV"/>
</dbReference>
<feature type="compositionally biased region" description="Polar residues" evidence="18">
    <location>
        <begin position="742"/>
        <end position="752"/>
    </location>
</feature>
<dbReference type="CDD" id="cd00064">
    <property type="entry name" value="FU"/>
    <property type="match status" value="2"/>
</dbReference>
<evidence type="ECO:0000256" key="2">
    <source>
        <dbReference type="ARBA" id="ARBA00011902"/>
    </source>
</evidence>
<protein>
    <recommendedName>
        <fullName evidence="2 15">Receptor protein-tyrosine kinase</fullName>
        <ecNumber evidence="2 15">2.7.10.1</ecNumber>
    </recommendedName>
</protein>
<dbReference type="Proteomes" id="UP000518266">
    <property type="component" value="Unassembled WGS sequence"/>
</dbReference>
<reference evidence="24 25" key="1">
    <citation type="submission" date="2020-03" db="EMBL/GenBank/DDBJ databases">
        <title>Dissostichus mawsoni Genome sequencing and assembly.</title>
        <authorList>
            <person name="Park H."/>
        </authorList>
    </citation>
    <scope>NUCLEOTIDE SEQUENCE [LARGE SCALE GENOMIC DNA]</scope>
    <source>
        <strain evidence="24">DM0001</strain>
        <tissue evidence="24">Muscle</tissue>
    </source>
</reference>
<evidence type="ECO:0000256" key="17">
    <source>
        <dbReference type="SAM" id="Coils"/>
    </source>
</evidence>
<feature type="domain" description="Receptor L-domain" evidence="22">
    <location>
        <begin position="347"/>
        <end position="466"/>
    </location>
</feature>
<keyword evidence="4 15" id="KW-0808">Transferase</keyword>
<evidence type="ECO:0000256" key="10">
    <source>
        <dbReference type="ARBA" id="ARBA00023136"/>
    </source>
</evidence>
<evidence type="ECO:0000256" key="8">
    <source>
        <dbReference type="ARBA" id="ARBA00022840"/>
    </source>
</evidence>
<keyword evidence="9 19" id="KW-1133">Transmembrane helix</keyword>
<dbReference type="EMBL" id="JAAKFY010000002">
    <property type="protein sequence ID" value="KAF3860441.1"/>
    <property type="molecule type" value="Genomic_DNA"/>
</dbReference>
<dbReference type="GO" id="GO:0016020">
    <property type="term" value="C:membrane"/>
    <property type="evidence" value="ECO:0007669"/>
    <property type="project" value="UniProtKB-SubCell"/>
</dbReference>
<keyword evidence="13" id="KW-0325">Glycoprotein</keyword>
<evidence type="ECO:0000256" key="3">
    <source>
        <dbReference type="ARBA" id="ARBA00022553"/>
    </source>
</evidence>
<keyword evidence="6 15" id="KW-0547">Nucleotide-binding</keyword>
<dbReference type="Pfam" id="PF01030">
    <property type="entry name" value="Recep_L_domain"/>
    <property type="match status" value="2"/>
</dbReference>
<comment type="similarity">
    <text evidence="15">Belongs to the protein kinase superfamily. Tyr protein kinase family. EGF receptor subfamily.</text>
</comment>
<dbReference type="Gene3D" id="3.30.200.20">
    <property type="entry name" value="Phosphorylase Kinase, domain 1"/>
    <property type="match status" value="1"/>
</dbReference>
<dbReference type="InterPro" id="IPR000494">
    <property type="entry name" value="Rcpt_L-dom"/>
</dbReference>
<evidence type="ECO:0000256" key="11">
    <source>
        <dbReference type="ARBA" id="ARBA00023137"/>
    </source>
</evidence>
<evidence type="ECO:0000259" key="21">
    <source>
        <dbReference type="Pfam" id="PF00757"/>
    </source>
</evidence>
<dbReference type="GO" id="GO:0005524">
    <property type="term" value="F:ATP binding"/>
    <property type="evidence" value="ECO:0007669"/>
    <property type="project" value="UniProtKB-UniRule"/>
</dbReference>
<evidence type="ECO:0000256" key="19">
    <source>
        <dbReference type="SAM" id="Phobius"/>
    </source>
</evidence>
<feature type="coiled-coil region" evidence="17">
    <location>
        <begin position="1003"/>
        <end position="1030"/>
    </location>
</feature>
<dbReference type="InterPro" id="IPR011009">
    <property type="entry name" value="Kinase-like_dom_sf"/>
</dbReference>
<dbReference type="SUPFAM" id="SSF57184">
    <property type="entry name" value="Growth factor receptor domain"/>
    <property type="match status" value="2"/>
</dbReference>
<dbReference type="InterPro" id="IPR036941">
    <property type="entry name" value="Rcpt_L-dom_sf"/>
</dbReference>
<evidence type="ECO:0000256" key="15">
    <source>
        <dbReference type="PIRNR" id="PIRNR000619"/>
    </source>
</evidence>
<dbReference type="InterPro" id="IPR006212">
    <property type="entry name" value="Furin_repeat"/>
</dbReference>
<dbReference type="GO" id="GO:0007169">
    <property type="term" value="P:cell surface receptor protein tyrosine kinase signaling pathway"/>
    <property type="evidence" value="ECO:0007669"/>
    <property type="project" value="UniProtKB-UniRule"/>
</dbReference>
<feature type="transmembrane region" description="Helical" evidence="19">
    <location>
        <begin position="587"/>
        <end position="609"/>
    </location>
</feature>
<feature type="domain" description="Furin-like cysteine-rich" evidence="21">
    <location>
        <begin position="177"/>
        <end position="327"/>
    </location>
</feature>
<evidence type="ECO:0000313" key="24">
    <source>
        <dbReference type="EMBL" id="KAF3860441.1"/>
    </source>
</evidence>
<keyword evidence="17" id="KW-0175">Coiled coil</keyword>
<dbReference type="CDD" id="cd12095">
    <property type="entry name" value="TM_ErbB3"/>
    <property type="match status" value="1"/>
</dbReference>
<organism evidence="24 25">
    <name type="scientific">Dissostichus mawsoni</name>
    <name type="common">Antarctic cod</name>
    <dbReference type="NCBI Taxonomy" id="36200"/>
    <lineage>
        <taxon>Eukaryota</taxon>
        <taxon>Metazoa</taxon>
        <taxon>Chordata</taxon>
        <taxon>Craniata</taxon>
        <taxon>Vertebrata</taxon>
        <taxon>Euteleostomi</taxon>
        <taxon>Actinopterygii</taxon>
        <taxon>Neopterygii</taxon>
        <taxon>Teleostei</taxon>
        <taxon>Neoteleostei</taxon>
        <taxon>Acanthomorphata</taxon>
        <taxon>Eupercaria</taxon>
        <taxon>Perciformes</taxon>
        <taxon>Notothenioidei</taxon>
        <taxon>Nototheniidae</taxon>
        <taxon>Dissostichus</taxon>
    </lineage>
</organism>
<dbReference type="PIRSF" id="PIRSF000619">
    <property type="entry name" value="TyrPK_EGF-R"/>
    <property type="match status" value="1"/>
</dbReference>
<dbReference type="SMART" id="SM00261">
    <property type="entry name" value="FU"/>
    <property type="match status" value="2"/>
</dbReference>
<name>A0A7J5ZH38_DISMA</name>
<evidence type="ECO:0000256" key="13">
    <source>
        <dbReference type="ARBA" id="ARBA00023180"/>
    </source>
</evidence>
<evidence type="ECO:0000256" key="16">
    <source>
        <dbReference type="PIRSR" id="PIRSR000619-2"/>
    </source>
</evidence>